<dbReference type="Pfam" id="PF01882">
    <property type="entry name" value="DUF58"/>
    <property type="match status" value="1"/>
</dbReference>
<dbReference type="PANTHER" id="PTHR33608:SF6">
    <property type="entry name" value="BLL2464 PROTEIN"/>
    <property type="match status" value="1"/>
</dbReference>
<evidence type="ECO:0000313" key="2">
    <source>
        <dbReference type="EMBL" id="KAA5542255.1"/>
    </source>
</evidence>
<dbReference type="InterPro" id="IPR002881">
    <property type="entry name" value="DUF58"/>
</dbReference>
<protein>
    <submittedName>
        <fullName evidence="2">DUF58 domain-containing protein</fullName>
    </submittedName>
</protein>
<dbReference type="EMBL" id="VWOX01000008">
    <property type="protein sequence ID" value="KAA5542255.1"/>
    <property type="molecule type" value="Genomic_DNA"/>
</dbReference>
<evidence type="ECO:0000313" key="3">
    <source>
        <dbReference type="Proteomes" id="UP000324479"/>
    </source>
</evidence>
<dbReference type="InterPro" id="IPR036465">
    <property type="entry name" value="vWFA_dom_sf"/>
</dbReference>
<dbReference type="SUPFAM" id="SSF53300">
    <property type="entry name" value="vWA-like"/>
    <property type="match status" value="1"/>
</dbReference>
<keyword evidence="3" id="KW-1185">Reference proteome</keyword>
<name>A0A5M6DAU5_9BACT</name>
<dbReference type="Gene3D" id="3.40.50.410">
    <property type="entry name" value="von Willebrand factor, type A domain"/>
    <property type="match status" value="1"/>
</dbReference>
<dbReference type="AlphaFoldDB" id="A0A5M6DAU5"/>
<proteinExistence type="predicted"/>
<gene>
    <name evidence="2" type="ORF">FYK55_15755</name>
</gene>
<comment type="caution">
    <text evidence="2">The sequence shown here is derived from an EMBL/GenBank/DDBJ whole genome shotgun (WGS) entry which is preliminary data.</text>
</comment>
<dbReference type="PANTHER" id="PTHR33608">
    <property type="entry name" value="BLL2464 PROTEIN"/>
    <property type="match status" value="1"/>
</dbReference>
<dbReference type="Proteomes" id="UP000324479">
    <property type="component" value="Unassembled WGS sequence"/>
</dbReference>
<dbReference type="RefSeq" id="WP_150077402.1">
    <property type="nucleotide sequence ID" value="NZ_VWOX01000008.1"/>
</dbReference>
<organism evidence="2 3">
    <name type="scientific">Roseiconus nitratireducens</name>
    <dbReference type="NCBI Taxonomy" id="2605748"/>
    <lineage>
        <taxon>Bacteria</taxon>
        <taxon>Pseudomonadati</taxon>
        <taxon>Planctomycetota</taxon>
        <taxon>Planctomycetia</taxon>
        <taxon>Pirellulales</taxon>
        <taxon>Pirellulaceae</taxon>
        <taxon>Roseiconus</taxon>
    </lineage>
</organism>
<accession>A0A5M6DAU5</accession>
<evidence type="ECO:0000259" key="1">
    <source>
        <dbReference type="Pfam" id="PF01882"/>
    </source>
</evidence>
<reference evidence="2 3" key="1">
    <citation type="submission" date="2019-08" db="EMBL/GenBank/DDBJ databases">
        <authorList>
            <person name="Dhanesh K."/>
            <person name="Kumar G."/>
            <person name="Sasikala C."/>
            <person name="Venkata Ramana C."/>
        </authorList>
    </citation>
    <scope>NUCLEOTIDE SEQUENCE [LARGE SCALE GENOMIC DNA]</scope>
    <source>
        <strain evidence="2 3">JC645</strain>
    </source>
</reference>
<sequence length="297" mass="34132">MIRSTRELRRRVDRIHFQCLKRIDGNLIGSYDSTFKGQGIEFEETRPYLPGDDVRWIDWRVTARFSRPYVKLFRQQRQLTIHLLVDGSGSLGVPGRGRTPAQAAIEIAGTMAMLAASEQDRVGLTLFTDRIEHFVAPASDPTHAARVLRDLVCWKPAGIRSQLRPALEPLLRGSRSRSLIVLLSDFVGDVVSPENEKLLRATASQHELIPVVIRHPSETRLPRCGLLRVRDPETGIKRWIDTRSSRQRKRLQQAARVEQQHLDRMFSQLRCLPLRHECDQDVAVSLRGYFHRRGQLR</sequence>
<feature type="domain" description="DUF58" evidence="1">
    <location>
        <begin position="44"/>
        <end position="260"/>
    </location>
</feature>